<sequence length="212" mass="23941">MAGKAALKAFLLRHGEAVGNVRGGYYGRTDCPLTSAGRLVAMQAGEALRMALQAEPAREILLLSSPLQRARETAVIVQRMAGLPGKIVLEPAWEEIDFGTWEGRNFADLQREDPAACQQLCDDWQNFCYPQGESFRQFSQRVIAAWQKWRAYADKRQAHMVVVSHGGVLKVIRLWEEGRSWEDFWRIRIALGEMQSLSLVADFPEKTAYGRT</sequence>
<dbReference type="InterPro" id="IPR013078">
    <property type="entry name" value="His_Pase_superF_clade-1"/>
</dbReference>
<dbReference type="InterPro" id="IPR050275">
    <property type="entry name" value="PGM_Phosphatase"/>
</dbReference>
<dbReference type="SUPFAM" id="SSF53254">
    <property type="entry name" value="Phosphoglycerate mutase-like"/>
    <property type="match status" value="1"/>
</dbReference>
<dbReference type="OrthoDB" id="9781415at2"/>
<evidence type="ECO:0000256" key="1">
    <source>
        <dbReference type="ARBA" id="ARBA00023152"/>
    </source>
</evidence>
<reference evidence="4 5" key="1">
    <citation type="submission" date="2016-11" db="EMBL/GenBank/DDBJ databases">
        <authorList>
            <person name="Jaros S."/>
            <person name="Januszkiewicz K."/>
            <person name="Wedrychowicz H."/>
        </authorList>
    </citation>
    <scope>NUCLEOTIDE SEQUENCE [LARGE SCALE GENOMIC DNA]</scope>
    <source>
        <strain evidence="4 5">HD4</strain>
    </source>
</reference>
<dbReference type="PANTHER" id="PTHR48100:SF1">
    <property type="entry name" value="HISTIDINE PHOSPHATASE FAMILY PROTEIN-RELATED"/>
    <property type="match status" value="1"/>
</dbReference>
<dbReference type="InterPro" id="IPR001345">
    <property type="entry name" value="PG/BPGM_mutase_AS"/>
</dbReference>
<keyword evidence="1" id="KW-0324">Glycolysis</keyword>
<organism evidence="4 5">
    <name type="scientific">Selenomonas ruminantium</name>
    <dbReference type="NCBI Taxonomy" id="971"/>
    <lineage>
        <taxon>Bacteria</taxon>
        <taxon>Bacillati</taxon>
        <taxon>Bacillota</taxon>
        <taxon>Negativicutes</taxon>
        <taxon>Selenomonadales</taxon>
        <taxon>Selenomonadaceae</taxon>
        <taxon>Selenomonas</taxon>
    </lineage>
</organism>
<evidence type="ECO:0000256" key="2">
    <source>
        <dbReference type="ARBA" id="ARBA00023235"/>
    </source>
</evidence>
<evidence type="ECO:0000313" key="4">
    <source>
        <dbReference type="EMBL" id="SHL08417.1"/>
    </source>
</evidence>
<name>A0A1M6XQZ3_SELRU</name>
<dbReference type="SMART" id="SM00855">
    <property type="entry name" value="PGAM"/>
    <property type="match status" value="1"/>
</dbReference>
<dbReference type="PANTHER" id="PTHR48100">
    <property type="entry name" value="BROAD-SPECIFICITY PHOSPHATASE YOR283W-RELATED"/>
    <property type="match status" value="1"/>
</dbReference>
<dbReference type="AlphaFoldDB" id="A0A1M6XQZ3"/>
<dbReference type="Gene3D" id="3.40.50.1240">
    <property type="entry name" value="Phosphoglycerate mutase-like"/>
    <property type="match status" value="1"/>
</dbReference>
<evidence type="ECO:0000313" key="5">
    <source>
        <dbReference type="Proteomes" id="UP000184263"/>
    </source>
</evidence>
<dbReference type="Pfam" id="PF00300">
    <property type="entry name" value="His_Phos_1"/>
    <property type="match status" value="1"/>
</dbReference>
<keyword evidence="2" id="KW-0413">Isomerase</keyword>
<dbReference type="CDD" id="cd07067">
    <property type="entry name" value="HP_PGM_like"/>
    <property type="match status" value="1"/>
</dbReference>
<dbReference type="Proteomes" id="UP000184263">
    <property type="component" value="Unassembled WGS sequence"/>
</dbReference>
<dbReference type="GO" id="GO:0005737">
    <property type="term" value="C:cytoplasm"/>
    <property type="evidence" value="ECO:0007669"/>
    <property type="project" value="TreeGrafter"/>
</dbReference>
<dbReference type="GO" id="GO:0016791">
    <property type="term" value="F:phosphatase activity"/>
    <property type="evidence" value="ECO:0007669"/>
    <property type="project" value="TreeGrafter"/>
</dbReference>
<protein>
    <submittedName>
        <fullName evidence="4">Alpha-ribazole phosphatase</fullName>
    </submittedName>
</protein>
<proteinExistence type="predicted"/>
<dbReference type="EMBL" id="FRBC01000041">
    <property type="protein sequence ID" value="SHL08417.1"/>
    <property type="molecule type" value="Genomic_DNA"/>
</dbReference>
<dbReference type="PROSITE" id="PS00175">
    <property type="entry name" value="PG_MUTASE"/>
    <property type="match status" value="1"/>
</dbReference>
<evidence type="ECO:0000256" key="3">
    <source>
        <dbReference type="PIRSR" id="PIRSR613078-2"/>
    </source>
</evidence>
<dbReference type="InterPro" id="IPR029033">
    <property type="entry name" value="His_PPase_superfam"/>
</dbReference>
<feature type="binding site" evidence="3">
    <location>
        <position position="69"/>
    </location>
    <ligand>
        <name>substrate</name>
    </ligand>
</feature>
<accession>A0A1M6XQZ3</accession>
<dbReference type="PIRSF" id="PIRSF000709">
    <property type="entry name" value="6PFK_2-Ptase"/>
    <property type="match status" value="1"/>
</dbReference>
<feature type="binding site" evidence="3">
    <location>
        <begin position="13"/>
        <end position="20"/>
    </location>
    <ligand>
        <name>substrate</name>
    </ligand>
</feature>
<dbReference type="RefSeq" id="WP_073092800.1">
    <property type="nucleotide sequence ID" value="NZ_FRBC01000041.1"/>
</dbReference>
<gene>
    <name evidence="4" type="ORF">SAMN05216582_14110</name>
</gene>